<dbReference type="AlphaFoldDB" id="A0AAD9QYB1"/>
<evidence type="ECO:0000256" key="1">
    <source>
        <dbReference type="SAM" id="MobiDB-lite"/>
    </source>
</evidence>
<accession>A0AAD9QYB1</accession>
<gene>
    <name evidence="2" type="ORF">P5673_006269</name>
</gene>
<evidence type="ECO:0000313" key="2">
    <source>
        <dbReference type="EMBL" id="KAK2569350.1"/>
    </source>
</evidence>
<reference evidence="2" key="1">
    <citation type="journal article" date="2023" name="G3 (Bethesda)">
        <title>Whole genome assembly and annotation of the endangered Caribbean coral Acropora cervicornis.</title>
        <authorList>
            <person name="Selwyn J.D."/>
            <person name="Vollmer S.V."/>
        </authorList>
    </citation>
    <scope>NUCLEOTIDE SEQUENCE</scope>
    <source>
        <strain evidence="2">K2</strain>
    </source>
</reference>
<name>A0AAD9QYB1_ACRCE</name>
<feature type="region of interest" description="Disordered" evidence="1">
    <location>
        <begin position="1"/>
        <end position="22"/>
    </location>
</feature>
<organism evidence="2 3">
    <name type="scientific">Acropora cervicornis</name>
    <name type="common">Staghorn coral</name>
    <dbReference type="NCBI Taxonomy" id="6130"/>
    <lineage>
        <taxon>Eukaryota</taxon>
        <taxon>Metazoa</taxon>
        <taxon>Cnidaria</taxon>
        <taxon>Anthozoa</taxon>
        <taxon>Hexacorallia</taxon>
        <taxon>Scleractinia</taxon>
        <taxon>Astrocoeniina</taxon>
        <taxon>Acroporidae</taxon>
        <taxon>Acropora</taxon>
    </lineage>
</organism>
<protein>
    <submittedName>
        <fullName evidence="2">Uncharacterized protein</fullName>
    </submittedName>
</protein>
<reference evidence="2" key="2">
    <citation type="journal article" date="2023" name="Science">
        <title>Genomic signatures of disease resistance in endangered staghorn corals.</title>
        <authorList>
            <person name="Vollmer S.V."/>
            <person name="Selwyn J.D."/>
            <person name="Despard B.A."/>
            <person name="Roesel C.L."/>
        </authorList>
    </citation>
    <scope>NUCLEOTIDE SEQUENCE</scope>
    <source>
        <strain evidence="2">K2</strain>
    </source>
</reference>
<sequence>MLPLVDGSTKLETNGDHGEDFNYLASSDSFSDDEDLNDENDALNVSCHGNHFKRLKDNPKQSDELTIKRRKFHTQMDLMNSILLSMALGERRGQSVTSTPFNKNIYHARKISNKRLARKAKSCSG</sequence>
<proteinExistence type="predicted"/>
<evidence type="ECO:0000313" key="3">
    <source>
        <dbReference type="Proteomes" id="UP001249851"/>
    </source>
</evidence>
<comment type="caution">
    <text evidence="2">The sequence shown here is derived from an EMBL/GenBank/DDBJ whole genome shotgun (WGS) entry which is preliminary data.</text>
</comment>
<dbReference type="EMBL" id="JARQWQ010000010">
    <property type="protein sequence ID" value="KAK2569350.1"/>
    <property type="molecule type" value="Genomic_DNA"/>
</dbReference>
<keyword evidence="3" id="KW-1185">Reference proteome</keyword>
<dbReference type="Proteomes" id="UP001249851">
    <property type="component" value="Unassembled WGS sequence"/>
</dbReference>